<dbReference type="GO" id="GO:0022857">
    <property type="term" value="F:transmembrane transporter activity"/>
    <property type="evidence" value="ECO:0007669"/>
    <property type="project" value="InterPro"/>
</dbReference>
<dbReference type="OrthoDB" id="9775268at2"/>
<name>A0A4Q7YYK0_9BACT</name>
<dbReference type="GO" id="GO:0005886">
    <property type="term" value="C:plasma membrane"/>
    <property type="evidence" value="ECO:0007669"/>
    <property type="project" value="UniProtKB-SubCell"/>
</dbReference>
<keyword evidence="4 7" id="KW-0812">Transmembrane</keyword>
<keyword evidence="6 7" id="KW-0472">Membrane</keyword>
<evidence type="ECO:0000313" key="9">
    <source>
        <dbReference type="EMBL" id="RZU42870.1"/>
    </source>
</evidence>
<dbReference type="PANTHER" id="PTHR23513">
    <property type="entry name" value="INTEGRAL MEMBRANE EFFLUX PROTEIN-RELATED"/>
    <property type="match status" value="1"/>
</dbReference>
<evidence type="ECO:0000256" key="5">
    <source>
        <dbReference type="ARBA" id="ARBA00022989"/>
    </source>
</evidence>
<organism evidence="9 10">
    <name type="scientific">Edaphobacter modestus</name>
    <dbReference type="NCBI Taxonomy" id="388466"/>
    <lineage>
        <taxon>Bacteria</taxon>
        <taxon>Pseudomonadati</taxon>
        <taxon>Acidobacteriota</taxon>
        <taxon>Terriglobia</taxon>
        <taxon>Terriglobales</taxon>
        <taxon>Acidobacteriaceae</taxon>
        <taxon>Edaphobacter</taxon>
    </lineage>
</organism>
<sequence>MPLETPNSGPLVAVANPNPSGFAPLRIRLFRDRWIASTISSVGTWMQDTAGTWLMTSLTASPLLIALMQTAASLPVLLLGLLAGATADIFDRRKLLIFWQAWMLSSVAVLAVLTFFGYVSPWALLAFTFLLNIGSAMNNPAWQAIVPELVPRELIPDTVSLNAASNNLARAVGPALGGLMVAGFASAHTGAGWVFLLNAISFAAVIWVLVNWKRTPLFKSALPSERIAGSIMTGLRYVRYAPDLQSSLVRAFTFTFFVSAIWSLLAVVAKRDLNQGALGYGILNGSLGLGAVIAATQLPRIRRRVPADTIIVISTFYDVITLLVLAYAHYPAIIIPTLILSGFAWTSTMSTLNTSVQLSVPAWVQARALGTYLMTFQGGMVFGSILWGLVAEHTSTSVALTASACGLALSYPAIRRFHILQGPLPDHTPFRSSRSASQPSVFQLADSAAQADDLIHSGPVRISIEYRIPAERYAEFTHAIHQLRGVRLRDGAMRWGIYRDVIDPERLNETFVMESWLDYLRSRERITTADEAIRARVRELHQGEEPPKISYQIYAREITPHESPEALHPESR</sequence>
<gene>
    <name evidence="9" type="ORF">BDD14_4468</name>
</gene>
<dbReference type="EMBL" id="SHKW01000001">
    <property type="protein sequence ID" value="RZU42870.1"/>
    <property type="molecule type" value="Genomic_DNA"/>
</dbReference>
<proteinExistence type="predicted"/>
<feature type="transmembrane region" description="Helical" evidence="7">
    <location>
        <begin position="63"/>
        <end position="83"/>
    </location>
</feature>
<dbReference type="PROSITE" id="PS50850">
    <property type="entry name" value="MFS"/>
    <property type="match status" value="1"/>
</dbReference>
<feature type="transmembrane region" description="Helical" evidence="7">
    <location>
        <begin position="191"/>
        <end position="210"/>
    </location>
</feature>
<keyword evidence="5 7" id="KW-1133">Transmembrane helix</keyword>
<evidence type="ECO:0000256" key="2">
    <source>
        <dbReference type="ARBA" id="ARBA00022448"/>
    </source>
</evidence>
<protein>
    <submittedName>
        <fullName evidence="9">Putative MFS family arabinose efflux permease</fullName>
    </submittedName>
</protein>
<dbReference type="InterPro" id="IPR010290">
    <property type="entry name" value="TM_effector"/>
</dbReference>
<dbReference type="Gene3D" id="1.20.1250.20">
    <property type="entry name" value="MFS general substrate transporter like domains"/>
    <property type="match status" value="1"/>
</dbReference>
<evidence type="ECO:0000256" key="3">
    <source>
        <dbReference type="ARBA" id="ARBA00022475"/>
    </source>
</evidence>
<evidence type="ECO:0000259" key="8">
    <source>
        <dbReference type="PROSITE" id="PS50850"/>
    </source>
</evidence>
<evidence type="ECO:0000256" key="1">
    <source>
        <dbReference type="ARBA" id="ARBA00004651"/>
    </source>
</evidence>
<keyword evidence="2" id="KW-0813">Transport</keyword>
<comment type="subcellular location">
    <subcellularLocation>
        <location evidence="1">Cell membrane</location>
        <topology evidence="1">Multi-pass membrane protein</topology>
    </subcellularLocation>
</comment>
<evidence type="ECO:0000256" key="7">
    <source>
        <dbReference type="SAM" id="Phobius"/>
    </source>
</evidence>
<feature type="transmembrane region" description="Helical" evidence="7">
    <location>
        <begin position="277"/>
        <end position="298"/>
    </location>
</feature>
<dbReference type="AlphaFoldDB" id="A0A4Q7YYK0"/>
<dbReference type="Proteomes" id="UP000292958">
    <property type="component" value="Unassembled WGS sequence"/>
</dbReference>
<feature type="transmembrane region" description="Helical" evidence="7">
    <location>
        <begin position="396"/>
        <end position="414"/>
    </location>
</feature>
<feature type="transmembrane region" description="Helical" evidence="7">
    <location>
        <begin position="95"/>
        <end position="116"/>
    </location>
</feature>
<reference evidence="9 10" key="1">
    <citation type="submission" date="2019-02" db="EMBL/GenBank/DDBJ databases">
        <title>Genomic Encyclopedia of Archaeal and Bacterial Type Strains, Phase II (KMG-II): from individual species to whole genera.</title>
        <authorList>
            <person name="Goeker M."/>
        </authorList>
    </citation>
    <scope>NUCLEOTIDE SEQUENCE [LARGE SCALE GENOMIC DNA]</scope>
    <source>
        <strain evidence="9 10">DSM 18101</strain>
    </source>
</reference>
<dbReference type="CDD" id="cd06173">
    <property type="entry name" value="MFS_MefA_like"/>
    <property type="match status" value="1"/>
</dbReference>
<evidence type="ECO:0000256" key="4">
    <source>
        <dbReference type="ARBA" id="ARBA00022692"/>
    </source>
</evidence>
<dbReference type="PANTHER" id="PTHR23513:SF11">
    <property type="entry name" value="STAPHYLOFERRIN A TRANSPORTER"/>
    <property type="match status" value="1"/>
</dbReference>
<feature type="transmembrane region" description="Helical" evidence="7">
    <location>
        <begin position="248"/>
        <end position="265"/>
    </location>
</feature>
<dbReference type="InterPro" id="IPR020846">
    <property type="entry name" value="MFS_dom"/>
</dbReference>
<evidence type="ECO:0000313" key="10">
    <source>
        <dbReference type="Proteomes" id="UP000292958"/>
    </source>
</evidence>
<feature type="transmembrane region" description="Helical" evidence="7">
    <location>
        <begin position="368"/>
        <end position="390"/>
    </location>
</feature>
<dbReference type="Pfam" id="PF05977">
    <property type="entry name" value="MFS_3"/>
    <property type="match status" value="1"/>
</dbReference>
<keyword evidence="10" id="KW-1185">Reference proteome</keyword>
<dbReference type="SUPFAM" id="SSF103473">
    <property type="entry name" value="MFS general substrate transporter"/>
    <property type="match status" value="1"/>
</dbReference>
<dbReference type="RefSeq" id="WP_130420998.1">
    <property type="nucleotide sequence ID" value="NZ_SHKW01000001.1"/>
</dbReference>
<accession>A0A4Q7YYK0</accession>
<keyword evidence="3" id="KW-1003">Cell membrane</keyword>
<feature type="domain" description="Major facilitator superfamily (MFS) profile" evidence="8">
    <location>
        <begin position="29"/>
        <end position="418"/>
    </location>
</feature>
<evidence type="ECO:0000256" key="6">
    <source>
        <dbReference type="ARBA" id="ARBA00023136"/>
    </source>
</evidence>
<comment type="caution">
    <text evidence="9">The sequence shown here is derived from an EMBL/GenBank/DDBJ whole genome shotgun (WGS) entry which is preliminary data.</text>
</comment>
<dbReference type="InterPro" id="IPR036259">
    <property type="entry name" value="MFS_trans_sf"/>
</dbReference>